<evidence type="ECO:0000256" key="1">
    <source>
        <dbReference type="PROSITE-ProRule" id="PRU00339"/>
    </source>
</evidence>
<dbReference type="InterPro" id="IPR027381">
    <property type="entry name" value="LytR/CpsA/Psr_C"/>
</dbReference>
<dbReference type="Gene3D" id="3.30.70.2390">
    <property type="match status" value="1"/>
</dbReference>
<evidence type="ECO:0000259" key="3">
    <source>
        <dbReference type="Pfam" id="PF13399"/>
    </source>
</evidence>
<organism evidence="4 5">
    <name type="scientific">Massilia litorea</name>
    <dbReference type="NCBI Taxonomy" id="2769491"/>
    <lineage>
        <taxon>Bacteria</taxon>
        <taxon>Pseudomonadati</taxon>
        <taxon>Pseudomonadota</taxon>
        <taxon>Betaproteobacteria</taxon>
        <taxon>Burkholderiales</taxon>
        <taxon>Oxalobacteraceae</taxon>
        <taxon>Telluria group</taxon>
        <taxon>Massilia</taxon>
    </lineage>
</organism>
<dbReference type="RefSeq" id="WP_193687980.1">
    <property type="nucleotide sequence ID" value="NZ_CP062941.1"/>
</dbReference>
<feature type="signal peptide" evidence="2">
    <location>
        <begin position="1"/>
        <end position="23"/>
    </location>
</feature>
<dbReference type="SUPFAM" id="SSF48452">
    <property type="entry name" value="TPR-like"/>
    <property type="match status" value="1"/>
</dbReference>
<accession>A0A7L9UA73</accession>
<keyword evidence="5" id="KW-1185">Reference proteome</keyword>
<dbReference type="PANTHER" id="PTHR12558">
    <property type="entry name" value="CELL DIVISION CYCLE 16,23,27"/>
    <property type="match status" value="1"/>
</dbReference>
<dbReference type="Pfam" id="PF13399">
    <property type="entry name" value="LytR_C"/>
    <property type="match status" value="1"/>
</dbReference>
<proteinExistence type="predicted"/>
<dbReference type="Pfam" id="PF13432">
    <property type="entry name" value="TPR_16"/>
    <property type="match status" value="1"/>
</dbReference>
<gene>
    <name evidence="4" type="ORF">LPB04_06850</name>
</gene>
<feature type="repeat" description="TPR" evidence="1">
    <location>
        <begin position="37"/>
        <end position="70"/>
    </location>
</feature>
<dbReference type="Gene3D" id="1.25.40.10">
    <property type="entry name" value="Tetratricopeptide repeat domain"/>
    <property type="match status" value="2"/>
</dbReference>
<dbReference type="AlphaFoldDB" id="A0A7L9UA73"/>
<dbReference type="PROSITE" id="PS50005">
    <property type="entry name" value="TPR"/>
    <property type="match status" value="2"/>
</dbReference>
<dbReference type="EMBL" id="CP062941">
    <property type="protein sequence ID" value="QOL50996.1"/>
    <property type="molecule type" value="Genomic_DNA"/>
</dbReference>
<keyword evidence="2" id="KW-0732">Signal</keyword>
<dbReference type="InterPro" id="IPR019734">
    <property type="entry name" value="TPR_rpt"/>
</dbReference>
<dbReference type="InterPro" id="IPR011990">
    <property type="entry name" value="TPR-like_helical_dom_sf"/>
</dbReference>
<evidence type="ECO:0000313" key="5">
    <source>
        <dbReference type="Proteomes" id="UP000593875"/>
    </source>
</evidence>
<sequence length="374" mass="39774">MQTRRLLKKISVLCTGALLLACANGTRQPAAAPAADAERAYDQGRQHHLAGRYEEAIAAYRTALAATPRHVGARNALAAAFARQGNFAQAIPIWRALTDELAPGSGPDSAYLFANLGHAYLLGGDLQNAVTALEKACVLDPLDHRAWSKLGESLRRLGQDERAALMFRQAEALRQHDFRGDYATAGGTAVAAIEAAVARPARPENGWAVTEVRTAADGTLELLRLPAAGTPAKPALARTAPAPQPAPRARLEPVLLEIRNGNGVTGMARSLSRQVVGDGLQVTRLSNEKGFQVRHSRIEHAADFRAAAERLAQRLGGAGSGRFDPVQIVQVDNCKPTDMRLVLGQDLARGQLVLRPAAQGQQALAVADLPIRAP</sequence>
<dbReference type="SMART" id="SM00028">
    <property type="entry name" value="TPR"/>
    <property type="match status" value="4"/>
</dbReference>
<evidence type="ECO:0000256" key="2">
    <source>
        <dbReference type="SAM" id="SignalP"/>
    </source>
</evidence>
<dbReference type="KEGG" id="mlir:LPB04_06850"/>
<dbReference type="PANTHER" id="PTHR12558:SF13">
    <property type="entry name" value="CELL DIVISION CYCLE PROTEIN 27 HOMOLOG"/>
    <property type="match status" value="1"/>
</dbReference>
<evidence type="ECO:0000313" key="4">
    <source>
        <dbReference type="EMBL" id="QOL50996.1"/>
    </source>
</evidence>
<name>A0A7L9UA73_9BURK</name>
<dbReference type="PROSITE" id="PS51257">
    <property type="entry name" value="PROKAR_LIPOPROTEIN"/>
    <property type="match status" value="1"/>
</dbReference>
<dbReference type="Pfam" id="PF13414">
    <property type="entry name" value="TPR_11"/>
    <property type="match status" value="1"/>
</dbReference>
<feature type="repeat" description="TPR" evidence="1">
    <location>
        <begin position="110"/>
        <end position="143"/>
    </location>
</feature>
<feature type="chain" id="PRO_5032919122" evidence="2">
    <location>
        <begin position="24"/>
        <end position="374"/>
    </location>
</feature>
<protein>
    <submittedName>
        <fullName evidence="4">LytR C-terminal domain-containing protein</fullName>
    </submittedName>
</protein>
<keyword evidence="1" id="KW-0802">TPR repeat</keyword>
<dbReference type="Proteomes" id="UP000593875">
    <property type="component" value="Chromosome"/>
</dbReference>
<reference evidence="4 5" key="1">
    <citation type="submission" date="2020-10" db="EMBL/GenBank/DDBJ databases">
        <title>Genome sequencing of Massilia sp. LPB0304.</title>
        <authorList>
            <person name="Kim J."/>
        </authorList>
    </citation>
    <scope>NUCLEOTIDE SEQUENCE [LARGE SCALE GENOMIC DNA]</scope>
    <source>
        <strain evidence="4 5">LPB0304</strain>
    </source>
</reference>
<feature type="domain" description="LytR/CpsA/Psr regulator C-terminal" evidence="3">
    <location>
        <begin position="256"/>
        <end position="346"/>
    </location>
</feature>